<organism evidence="15 16">
    <name type="scientific">Candidatus Eisenbergiella pullistercoris</name>
    <dbReference type="NCBI Taxonomy" id="2838555"/>
    <lineage>
        <taxon>Bacteria</taxon>
        <taxon>Bacillati</taxon>
        <taxon>Bacillota</taxon>
        <taxon>Clostridia</taxon>
        <taxon>Lachnospirales</taxon>
        <taxon>Lachnospiraceae</taxon>
        <taxon>Eisenbergiella</taxon>
    </lineage>
</organism>
<evidence type="ECO:0000256" key="9">
    <source>
        <dbReference type="ARBA" id="ARBA00023136"/>
    </source>
</evidence>
<accession>A0A9D2C7J7</accession>
<dbReference type="InterPro" id="IPR027379">
    <property type="entry name" value="CLS_N"/>
</dbReference>
<evidence type="ECO:0000256" key="10">
    <source>
        <dbReference type="ARBA" id="ARBA00023209"/>
    </source>
</evidence>
<evidence type="ECO:0000256" key="12">
    <source>
        <dbReference type="NCBIfam" id="TIGR04265"/>
    </source>
</evidence>
<dbReference type="SMART" id="SM00155">
    <property type="entry name" value="PLDc"/>
    <property type="match status" value="2"/>
</dbReference>
<keyword evidence="9 13" id="KW-0472">Membrane</keyword>
<dbReference type="GO" id="GO:0005886">
    <property type="term" value="C:plasma membrane"/>
    <property type="evidence" value="ECO:0007669"/>
    <property type="project" value="UniProtKB-SubCell"/>
</dbReference>
<evidence type="ECO:0000256" key="6">
    <source>
        <dbReference type="ARBA" id="ARBA00022737"/>
    </source>
</evidence>
<dbReference type="PANTHER" id="PTHR21248:SF22">
    <property type="entry name" value="PHOSPHOLIPASE D"/>
    <property type="match status" value="1"/>
</dbReference>
<dbReference type="NCBIfam" id="TIGR04265">
    <property type="entry name" value="bac_cardiolipin"/>
    <property type="match status" value="1"/>
</dbReference>
<evidence type="ECO:0000256" key="2">
    <source>
        <dbReference type="ARBA" id="ARBA00022475"/>
    </source>
</evidence>
<feature type="domain" description="PLD phosphodiesterase" evidence="14">
    <location>
        <begin position="428"/>
        <end position="455"/>
    </location>
</feature>
<evidence type="ECO:0000256" key="7">
    <source>
        <dbReference type="ARBA" id="ARBA00022989"/>
    </source>
</evidence>
<evidence type="ECO:0000256" key="5">
    <source>
        <dbReference type="ARBA" id="ARBA00022692"/>
    </source>
</evidence>
<dbReference type="EMBL" id="DXDD01000124">
    <property type="protein sequence ID" value="HIY60999.1"/>
    <property type="molecule type" value="Genomic_DNA"/>
</dbReference>
<keyword evidence="3" id="KW-0444">Lipid biosynthesis</keyword>
<keyword evidence="7 13" id="KW-1133">Transmembrane helix</keyword>
<evidence type="ECO:0000256" key="3">
    <source>
        <dbReference type="ARBA" id="ARBA00022516"/>
    </source>
</evidence>
<keyword evidence="10" id="KW-0594">Phospholipid biosynthesis</keyword>
<dbReference type="InterPro" id="IPR025202">
    <property type="entry name" value="PLD-like_dom"/>
</dbReference>
<keyword evidence="4" id="KW-0808">Transferase</keyword>
<dbReference type="GO" id="GO:0008808">
    <property type="term" value="F:cardiolipin synthase activity"/>
    <property type="evidence" value="ECO:0007669"/>
    <property type="project" value="UniProtKB-UniRule"/>
</dbReference>
<evidence type="ECO:0000313" key="15">
    <source>
        <dbReference type="EMBL" id="HIY60999.1"/>
    </source>
</evidence>
<dbReference type="InterPro" id="IPR001736">
    <property type="entry name" value="PLipase_D/transphosphatidylase"/>
</dbReference>
<keyword evidence="5 13" id="KW-0812">Transmembrane</keyword>
<comment type="subcellular location">
    <subcellularLocation>
        <location evidence="1">Cell membrane</location>
        <topology evidence="1">Multi-pass membrane protein</topology>
    </subcellularLocation>
</comment>
<dbReference type="CDD" id="cd09160">
    <property type="entry name" value="PLDc_SMU_988_like_2"/>
    <property type="match status" value="1"/>
</dbReference>
<feature type="transmembrane region" description="Helical" evidence="13">
    <location>
        <begin position="12"/>
        <end position="31"/>
    </location>
</feature>
<reference evidence="15" key="2">
    <citation type="submission" date="2021-04" db="EMBL/GenBank/DDBJ databases">
        <authorList>
            <person name="Gilroy R."/>
        </authorList>
    </citation>
    <scope>NUCLEOTIDE SEQUENCE</scope>
    <source>
        <strain evidence="15">ChiSxjej3B15-24422</strain>
    </source>
</reference>
<evidence type="ECO:0000256" key="8">
    <source>
        <dbReference type="ARBA" id="ARBA00023098"/>
    </source>
</evidence>
<evidence type="ECO:0000256" key="4">
    <source>
        <dbReference type="ARBA" id="ARBA00022679"/>
    </source>
</evidence>
<evidence type="ECO:0000259" key="14">
    <source>
        <dbReference type="PROSITE" id="PS50035"/>
    </source>
</evidence>
<keyword evidence="11" id="KW-1208">Phospholipid metabolism</keyword>
<dbReference type="GO" id="GO:0032049">
    <property type="term" value="P:cardiolipin biosynthetic process"/>
    <property type="evidence" value="ECO:0007669"/>
    <property type="project" value="UniProtKB-UniRule"/>
</dbReference>
<gene>
    <name evidence="15" type="primary">cls</name>
    <name evidence="15" type="ORF">H9831_10015</name>
</gene>
<keyword evidence="2" id="KW-1003">Cell membrane</keyword>
<dbReference type="SUPFAM" id="SSF56024">
    <property type="entry name" value="Phospholipase D/nuclease"/>
    <property type="match status" value="2"/>
</dbReference>
<feature type="transmembrane region" description="Helical" evidence="13">
    <location>
        <begin position="69"/>
        <end position="87"/>
    </location>
</feature>
<evidence type="ECO:0000256" key="11">
    <source>
        <dbReference type="ARBA" id="ARBA00023264"/>
    </source>
</evidence>
<dbReference type="Proteomes" id="UP000824007">
    <property type="component" value="Unassembled WGS sequence"/>
</dbReference>
<dbReference type="Gene3D" id="3.30.870.10">
    <property type="entry name" value="Endonuclease Chain A"/>
    <property type="match status" value="3"/>
</dbReference>
<protein>
    <recommendedName>
        <fullName evidence="12">Cardiolipin synthase</fullName>
        <ecNumber evidence="12">2.7.8.-</ecNumber>
    </recommendedName>
</protein>
<feature type="transmembrane region" description="Helical" evidence="13">
    <location>
        <begin position="37"/>
        <end position="57"/>
    </location>
</feature>
<comment type="caution">
    <text evidence="15">The sequence shown here is derived from an EMBL/GenBank/DDBJ whole genome shotgun (WGS) entry which is preliminary data.</text>
</comment>
<dbReference type="AlphaFoldDB" id="A0A9D2C7J7"/>
<proteinExistence type="predicted"/>
<dbReference type="EC" id="2.7.8.-" evidence="12"/>
<dbReference type="PANTHER" id="PTHR21248">
    <property type="entry name" value="CARDIOLIPIN SYNTHASE"/>
    <property type="match status" value="1"/>
</dbReference>
<dbReference type="Pfam" id="PF13396">
    <property type="entry name" value="PLDc_N"/>
    <property type="match status" value="1"/>
</dbReference>
<evidence type="ECO:0000256" key="13">
    <source>
        <dbReference type="SAM" id="Phobius"/>
    </source>
</evidence>
<keyword evidence="6" id="KW-0677">Repeat</keyword>
<keyword evidence="8" id="KW-0443">Lipid metabolism</keyword>
<name>A0A9D2C7J7_9FIRM</name>
<evidence type="ECO:0000256" key="1">
    <source>
        <dbReference type="ARBA" id="ARBA00004651"/>
    </source>
</evidence>
<dbReference type="CDD" id="cd09154">
    <property type="entry name" value="PLDc_SMU_988_like_1"/>
    <property type="match status" value="1"/>
</dbReference>
<feature type="domain" description="PLD phosphodiesterase" evidence="14">
    <location>
        <begin position="248"/>
        <end position="275"/>
    </location>
</feature>
<evidence type="ECO:0000313" key="16">
    <source>
        <dbReference type="Proteomes" id="UP000824007"/>
    </source>
</evidence>
<sequence length="514" mass="59183">MKNNYKRLVMNRIIITVLLILLQIVWLVFMLEKLTEYVSWITTVFTFLSIAIVLYIIGKDDNSAYKIGWIVLIMALPLFGGLFYLFSGDKKPARKLRNRLHAQHEQYRACLKKEEGIRQLPPGLQKESARAAETFRYVRKVSDLPAYTDTEVRYYPTGEEMFADMMEDLKSARHFIFLEYFIVSEGKMWESILEVLKEKAAQGVEVRMIYDDMGCVARLPAGYDAWLEKAGIKCMAFNPVVPIFSLVMNNRDHRKILVIDGHTGYTGGINLADEYINEIVRFGYWKDTGVRLKGEAVWSFTVMFLEMWNAFRKEDADIDCFRPHVWHPEPFGGTGLVQPYTDSPLDNETIAENVYLDILHQARDYVYIFTPYLIVDDVMRNALCQAAKRGVDVRIVTPGIPDKPTIFRLTRSNYPPLLRAGVKIYEYQPGFIHAKSYISDDVFGVVGSVNMDFRSLYLHFECATLLYRTQGLKELKEDSLRTMEQSRQITLDDCKKGIVGGLVDSVLRVFAPLC</sequence>
<dbReference type="InterPro" id="IPR022924">
    <property type="entry name" value="Cardiolipin_synthase"/>
</dbReference>
<dbReference type="Pfam" id="PF13091">
    <property type="entry name" value="PLDc_2"/>
    <property type="match status" value="2"/>
</dbReference>
<dbReference type="PROSITE" id="PS50035">
    <property type="entry name" value="PLD"/>
    <property type="match status" value="2"/>
</dbReference>
<reference evidence="15" key="1">
    <citation type="journal article" date="2021" name="PeerJ">
        <title>Extensive microbial diversity within the chicken gut microbiome revealed by metagenomics and culture.</title>
        <authorList>
            <person name="Gilroy R."/>
            <person name="Ravi A."/>
            <person name="Getino M."/>
            <person name="Pursley I."/>
            <person name="Horton D.L."/>
            <person name="Alikhan N.F."/>
            <person name="Baker D."/>
            <person name="Gharbi K."/>
            <person name="Hall N."/>
            <person name="Watson M."/>
            <person name="Adriaenssens E.M."/>
            <person name="Foster-Nyarko E."/>
            <person name="Jarju S."/>
            <person name="Secka A."/>
            <person name="Antonio M."/>
            <person name="Oren A."/>
            <person name="Chaudhuri R.R."/>
            <person name="La Ragione R."/>
            <person name="Hildebrand F."/>
            <person name="Pallen M.J."/>
        </authorList>
    </citation>
    <scope>NUCLEOTIDE SEQUENCE</scope>
    <source>
        <strain evidence="15">ChiSxjej3B15-24422</strain>
    </source>
</reference>